<accession>A0A6J7Q762</accession>
<gene>
    <name evidence="1" type="ORF">UFOPK4061_00992</name>
</gene>
<dbReference type="AlphaFoldDB" id="A0A6J7Q762"/>
<organism evidence="1">
    <name type="scientific">freshwater metagenome</name>
    <dbReference type="NCBI Taxonomy" id="449393"/>
    <lineage>
        <taxon>unclassified sequences</taxon>
        <taxon>metagenomes</taxon>
        <taxon>ecological metagenomes</taxon>
    </lineage>
</organism>
<sequence length="217" mass="23611">MDELLGCVRESLDLARTDTDDSEQLSSDCRDGSHVKASAVDIDAGAEHGAGVEALGDREVGQGDGAGSQSILEVTEQVGTYAAEEPIDRETGVEHQEADIGTVREQHECLLRRAGDDVDGVGCSDNDLGQDAAVLEQQEHPHRVDRIGKGVEVVVERALRYPGTLDELRNRDAACIRIEEKLLQRYEQGIAGAVALCSRRRSHARQPFLEMTVCQYS</sequence>
<reference evidence="1" key="1">
    <citation type="submission" date="2020-05" db="EMBL/GenBank/DDBJ databases">
        <authorList>
            <person name="Chiriac C."/>
            <person name="Salcher M."/>
            <person name="Ghai R."/>
            <person name="Kavagutti S V."/>
        </authorList>
    </citation>
    <scope>NUCLEOTIDE SEQUENCE</scope>
</reference>
<proteinExistence type="predicted"/>
<name>A0A6J7Q762_9ZZZZ</name>
<protein>
    <submittedName>
        <fullName evidence="1">Unannotated protein</fullName>
    </submittedName>
</protein>
<evidence type="ECO:0000313" key="1">
    <source>
        <dbReference type="EMBL" id="CAB5013600.1"/>
    </source>
</evidence>
<dbReference type="EMBL" id="CAFBPD010000170">
    <property type="protein sequence ID" value="CAB5013600.1"/>
    <property type="molecule type" value="Genomic_DNA"/>
</dbReference>